<proteinExistence type="inferred from homology"/>
<dbReference type="GO" id="GO:0016491">
    <property type="term" value="F:oxidoreductase activity"/>
    <property type="evidence" value="ECO:0007669"/>
    <property type="project" value="UniProtKB-KW"/>
</dbReference>
<dbReference type="RefSeq" id="WP_042441867.1">
    <property type="nucleotide sequence ID" value="NZ_BBPN01000001.1"/>
</dbReference>
<accession>A0A1H7KIE4</accession>
<evidence type="ECO:0000313" key="4">
    <source>
        <dbReference type="EMBL" id="SEK86276.1"/>
    </source>
</evidence>
<dbReference type="InterPro" id="IPR050816">
    <property type="entry name" value="Flavin-dep_Halogenase_NPB"/>
</dbReference>
<dbReference type="PANTHER" id="PTHR43747:SF5">
    <property type="entry name" value="FAD-BINDING DOMAIN-CONTAINING PROTEIN"/>
    <property type="match status" value="1"/>
</dbReference>
<dbReference type="GO" id="GO:0071949">
    <property type="term" value="F:FAD binding"/>
    <property type="evidence" value="ECO:0007669"/>
    <property type="project" value="InterPro"/>
</dbReference>
<dbReference type="Gene3D" id="3.50.50.60">
    <property type="entry name" value="FAD/NAD(P)-binding domain"/>
    <property type="match status" value="1"/>
</dbReference>
<evidence type="ECO:0000259" key="3">
    <source>
        <dbReference type="Pfam" id="PF01494"/>
    </source>
</evidence>
<dbReference type="SUPFAM" id="SSF51905">
    <property type="entry name" value="FAD/NAD(P)-binding domain"/>
    <property type="match status" value="1"/>
</dbReference>
<dbReference type="STRING" id="235985.SAMN05414137_10452"/>
<organism evidence="4 5">
    <name type="scientific">Streptacidiphilus jiangxiensis</name>
    <dbReference type="NCBI Taxonomy" id="235985"/>
    <lineage>
        <taxon>Bacteria</taxon>
        <taxon>Bacillati</taxon>
        <taxon>Actinomycetota</taxon>
        <taxon>Actinomycetes</taxon>
        <taxon>Kitasatosporales</taxon>
        <taxon>Streptomycetaceae</taxon>
        <taxon>Streptacidiphilus</taxon>
    </lineage>
</organism>
<dbReference type="InterPro" id="IPR036188">
    <property type="entry name" value="FAD/NAD-bd_sf"/>
</dbReference>
<keyword evidence="1" id="KW-0560">Oxidoreductase</keyword>
<gene>
    <name evidence="4" type="ORF">SAMN05414137_10452</name>
</gene>
<dbReference type="Proteomes" id="UP000183015">
    <property type="component" value="Unassembled WGS sequence"/>
</dbReference>
<name>A0A1H7KIE4_STRJI</name>
<dbReference type="eggNOG" id="COG0644">
    <property type="taxonomic scope" value="Bacteria"/>
</dbReference>
<dbReference type="PRINTS" id="PR00420">
    <property type="entry name" value="RNGMNOXGNASE"/>
</dbReference>
<reference evidence="5" key="1">
    <citation type="submission" date="2016-10" db="EMBL/GenBank/DDBJ databases">
        <authorList>
            <person name="Varghese N."/>
        </authorList>
    </citation>
    <scope>NUCLEOTIDE SEQUENCE [LARGE SCALE GENOMIC DNA]</scope>
    <source>
        <strain evidence="5">DSM 45096 / BCRC 16803 / CGMCC 4.1857 / CIP 109030 / JCM 12277 / KCTC 19219 / NBRC 100920 / 33214</strain>
    </source>
</reference>
<dbReference type="AlphaFoldDB" id="A0A1H7KIE4"/>
<comment type="similarity">
    <text evidence="2">Belongs to the flavin-dependent halogenase family. Bacterial tryptophan halogenase subfamily.</text>
</comment>
<protein>
    <submittedName>
        <fullName evidence="4">FADH2 O2-dependent halogenase</fullName>
    </submittedName>
</protein>
<dbReference type="PANTHER" id="PTHR43747">
    <property type="entry name" value="FAD-BINDING PROTEIN"/>
    <property type="match status" value="1"/>
</dbReference>
<evidence type="ECO:0000256" key="2">
    <source>
        <dbReference type="ARBA" id="ARBA00038396"/>
    </source>
</evidence>
<sequence length="565" mass="64228">MPSKVMAAQPAVPAGAKPTECDVLIIGSGLAGSVSGAILARQGASVVLIDAAQHPRFAIGESMTPQLVEWLHILKSRFDVPEIGHLIDTRSVAEHIGPQHGKKQSFGFIKHEAGQEPDPEQANIFVIPKALTEASHLFRQDTDAYYFNVAAKYGCTTRQNWRVQDLDFDDDGVTVTGANGEQFRAKYLIDASGFRSLLAEKMNLREQPARFKHHARSMFTHYIGVKPFDEVSHHPQSLRPPAPWHGGTLHHLIERGWFWIIPFDNLKGSRNPLCSVGLTIDERTYPKPKDLTGEQEFRQFLDRYPAVKRQFVGAKRVREWVSTDRLQYSSSHSIGYRWCLMSHAAGFLDPLYSRGLSNTFEVVFALVTRILDSLKDDDWSVERFQYVDQLERGLLQYNDDLVNASYISFSHYRLWNAVFRVWGGYLTPGVMRLHRARVQYELDGNEQHLRDLEKAPYPGLWWPTDEFRQLLELTSDACLRYEAGEIDGDKAADLVFEALNNCEGLNPVFGWKDDEDTRFVYPSTQMVAKFMYWSLRKAPNGEMRDLAHSLVGSAVRSALRGRKPL</sequence>
<feature type="domain" description="FAD-binding" evidence="3">
    <location>
        <begin position="20"/>
        <end position="205"/>
    </location>
</feature>
<evidence type="ECO:0000256" key="1">
    <source>
        <dbReference type="ARBA" id="ARBA00023002"/>
    </source>
</evidence>
<dbReference type="EMBL" id="FOAZ01000004">
    <property type="protein sequence ID" value="SEK86276.1"/>
    <property type="molecule type" value="Genomic_DNA"/>
</dbReference>
<dbReference type="InterPro" id="IPR002938">
    <property type="entry name" value="FAD-bd"/>
</dbReference>
<dbReference type="Pfam" id="PF01494">
    <property type="entry name" value="FAD_binding_3"/>
    <property type="match status" value="1"/>
</dbReference>
<keyword evidence="5" id="KW-1185">Reference proteome</keyword>
<evidence type="ECO:0000313" key="5">
    <source>
        <dbReference type="Proteomes" id="UP000183015"/>
    </source>
</evidence>